<keyword evidence="6" id="KW-0808">Transferase</keyword>
<evidence type="ECO:0000256" key="6">
    <source>
        <dbReference type="ARBA" id="ARBA00022679"/>
    </source>
</evidence>
<evidence type="ECO:0000256" key="5">
    <source>
        <dbReference type="ARBA" id="ARBA00022553"/>
    </source>
</evidence>
<dbReference type="InterPro" id="IPR004358">
    <property type="entry name" value="Sig_transdc_His_kin-like_C"/>
</dbReference>
<dbReference type="PANTHER" id="PTHR43065">
    <property type="entry name" value="SENSOR HISTIDINE KINASE"/>
    <property type="match status" value="1"/>
</dbReference>
<evidence type="ECO:0000256" key="1">
    <source>
        <dbReference type="ARBA" id="ARBA00000085"/>
    </source>
</evidence>
<dbReference type="STRING" id="632773.BBEV_1538"/>
<evidence type="ECO:0000256" key="2">
    <source>
        <dbReference type="ARBA" id="ARBA00004651"/>
    </source>
</evidence>
<name>A0A1D7QV60_9BACI</name>
<dbReference type="GO" id="GO:0005524">
    <property type="term" value="F:ATP binding"/>
    <property type="evidence" value="ECO:0007669"/>
    <property type="project" value="UniProtKB-KW"/>
</dbReference>
<dbReference type="InterPro" id="IPR036890">
    <property type="entry name" value="HATPase_C_sf"/>
</dbReference>
<dbReference type="GO" id="GO:0000155">
    <property type="term" value="F:phosphorelay sensor kinase activity"/>
    <property type="evidence" value="ECO:0007669"/>
    <property type="project" value="InterPro"/>
</dbReference>
<dbReference type="InterPro" id="IPR003594">
    <property type="entry name" value="HATPase_dom"/>
</dbReference>
<proteinExistence type="predicted"/>
<dbReference type="PROSITE" id="PS50109">
    <property type="entry name" value="HIS_KIN"/>
    <property type="match status" value="1"/>
</dbReference>
<evidence type="ECO:0000256" key="4">
    <source>
        <dbReference type="ARBA" id="ARBA00022475"/>
    </source>
</evidence>
<evidence type="ECO:0000256" key="9">
    <source>
        <dbReference type="ARBA" id="ARBA00022777"/>
    </source>
</evidence>
<evidence type="ECO:0000259" key="15">
    <source>
        <dbReference type="PROSITE" id="PS50109"/>
    </source>
</evidence>
<feature type="transmembrane region" description="Helical" evidence="14">
    <location>
        <begin position="72"/>
        <end position="100"/>
    </location>
</feature>
<dbReference type="InterPro" id="IPR003661">
    <property type="entry name" value="HisK_dim/P_dom"/>
</dbReference>
<keyword evidence="7 14" id="KW-0812">Transmembrane</keyword>
<organism evidence="16 17">
    <name type="scientific">Salisediminibacterium beveridgei</name>
    <dbReference type="NCBI Taxonomy" id="632773"/>
    <lineage>
        <taxon>Bacteria</taxon>
        <taxon>Bacillati</taxon>
        <taxon>Bacillota</taxon>
        <taxon>Bacilli</taxon>
        <taxon>Bacillales</taxon>
        <taxon>Bacillaceae</taxon>
        <taxon>Salisediminibacterium</taxon>
    </lineage>
</organism>
<keyword evidence="13 14" id="KW-0472">Membrane</keyword>
<evidence type="ECO:0000256" key="8">
    <source>
        <dbReference type="ARBA" id="ARBA00022741"/>
    </source>
</evidence>
<dbReference type="PANTHER" id="PTHR43065:SF46">
    <property type="entry name" value="C4-DICARBOXYLATE TRANSPORT SENSOR PROTEIN DCTB"/>
    <property type="match status" value="1"/>
</dbReference>
<dbReference type="GO" id="GO:0071555">
    <property type="term" value="P:cell wall organization"/>
    <property type="evidence" value="ECO:0007669"/>
    <property type="project" value="InterPro"/>
</dbReference>
<comment type="subcellular location">
    <subcellularLocation>
        <location evidence="2">Cell membrane</location>
        <topology evidence="2">Multi-pass membrane protein</topology>
    </subcellularLocation>
</comment>
<dbReference type="Pfam" id="PF07694">
    <property type="entry name" value="5TM-5TMR_LYT"/>
    <property type="match status" value="1"/>
</dbReference>
<feature type="transmembrane region" description="Helical" evidence="14">
    <location>
        <begin position="106"/>
        <end position="124"/>
    </location>
</feature>
<keyword evidence="12" id="KW-0902">Two-component regulatory system</keyword>
<feature type="transmembrane region" description="Helical" evidence="14">
    <location>
        <begin position="39"/>
        <end position="60"/>
    </location>
</feature>
<feature type="transmembrane region" description="Helical" evidence="14">
    <location>
        <begin position="7"/>
        <end position="27"/>
    </location>
</feature>
<feature type="domain" description="Histidine kinase" evidence="15">
    <location>
        <begin position="215"/>
        <end position="422"/>
    </location>
</feature>
<sequence length="426" mass="48670">MNEMLSGIINNAFFVFFPIFLYYLFYHQGRDRFFNNDKFILTILFSISVTLCMFFPYQFLMTEDYLFDLRQVPLIIGTLYGGYIVGAVLFVVSAVVRLIIGGGDGVVIALLNQFAIFAVVPLFRRAYFKLVHRKRIAVITMISAGSLAFNAFAGALLFNDPLLEVLDMWFILLLNQSLFIILTTIVIERIMKNNYIEQNMQKHEKLEVISHLSASISHEIRNPLQVIKGFIQLLHTKEYDREKQKEFYQYMNEEIESAERIISDYLMFAKPTFDDQETISVEREIEKAVSIIQPYANLSSVSIQYTGLASDHLIDCDHQRFKQVIINIARNSIEAMEGGGKLTFKVKGDKDHVLVIIADTGKGMTGEEVIRLGEPYYSNKATGTGLGMMVVYSILKNIHGTIEVNSMPDKGTEFLIRFPKSMQQPK</sequence>
<keyword evidence="17" id="KW-1185">Reference proteome</keyword>
<keyword evidence="10" id="KW-0067">ATP-binding</keyword>
<evidence type="ECO:0000256" key="7">
    <source>
        <dbReference type="ARBA" id="ARBA00022692"/>
    </source>
</evidence>
<reference evidence="16 17" key="1">
    <citation type="submission" date="2015-08" db="EMBL/GenBank/DDBJ databases">
        <title>The complete genome sequence of Bacillus beveridgei MLTeJB.</title>
        <authorList>
            <person name="Hanson T.E."/>
            <person name="Mesa C."/>
            <person name="Basesman S.M."/>
            <person name="Oremland R.S."/>
        </authorList>
    </citation>
    <scope>NUCLEOTIDE SEQUENCE [LARGE SCALE GENOMIC DNA]</scope>
    <source>
        <strain evidence="16 17">MLTeJB</strain>
    </source>
</reference>
<dbReference type="Gene3D" id="1.10.287.130">
    <property type="match status" value="1"/>
</dbReference>
<dbReference type="InterPro" id="IPR011620">
    <property type="entry name" value="Sig_transdc_His_kinase_LytS_TM"/>
</dbReference>
<dbReference type="Pfam" id="PF00512">
    <property type="entry name" value="HisKA"/>
    <property type="match status" value="1"/>
</dbReference>
<evidence type="ECO:0000256" key="13">
    <source>
        <dbReference type="ARBA" id="ARBA00023136"/>
    </source>
</evidence>
<keyword evidence="5" id="KW-0597">Phosphoprotein</keyword>
<dbReference type="OrthoDB" id="9815750at2"/>
<comment type="catalytic activity">
    <reaction evidence="1">
        <text>ATP + protein L-histidine = ADP + protein N-phospho-L-histidine.</text>
        <dbReference type="EC" id="2.7.13.3"/>
    </reaction>
</comment>
<keyword evidence="11 14" id="KW-1133">Transmembrane helix</keyword>
<protein>
    <recommendedName>
        <fullName evidence="3">histidine kinase</fullName>
        <ecNumber evidence="3">2.7.13.3</ecNumber>
    </recommendedName>
</protein>
<evidence type="ECO:0000256" key="14">
    <source>
        <dbReference type="SAM" id="Phobius"/>
    </source>
</evidence>
<dbReference type="GO" id="GO:0005886">
    <property type="term" value="C:plasma membrane"/>
    <property type="evidence" value="ECO:0007669"/>
    <property type="project" value="UniProtKB-SubCell"/>
</dbReference>
<keyword evidence="8" id="KW-0547">Nucleotide-binding</keyword>
<accession>A0A1D7QV60</accession>
<dbReference type="InterPro" id="IPR036097">
    <property type="entry name" value="HisK_dim/P_sf"/>
</dbReference>
<keyword evidence="9 16" id="KW-0418">Kinase</keyword>
<feature type="transmembrane region" description="Helical" evidence="14">
    <location>
        <begin position="169"/>
        <end position="187"/>
    </location>
</feature>
<gene>
    <name evidence="16" type="primary">kinB</name>
    <name evidence="16" type="ORF">BBEV_1538</name>
</gene>
<dbReference type="CDD" id="cd00082">
    <property type="entry name" value="HisKA"/>
    <property type="match status" value="1"/>
</dbReference>
<evidence type="ECO:0000256" key="12">
    <source>
        <dbReference type="ARBA" id="ARBA00023012"/>
    </source>
</evidence>
<dbReference type="Proteomes" id="UP000094463">
    <property type="component" value="Chromosome"/>
</dbReference>
<evidence type="ECO:0000313" key="17">
    <source>
        <dbReference type="Proteomes" id="UP000094463"/>
    </source>
</evidence>
<dbReference type="Gene3D" id="3.30.565.10">
    <property type="entry name" value="Histidine kinase-like ATPase, C-terminal domain"/>
    <property type="match status" value="1"/>
</dbReference>
<dbReference type="EC" id="2.7.13.3" evidence="3"/>
<dbReference type="PRINTS" id="PR00344">
    <property type="entry name" value="BCTRLSENSOR"/>
</dbReference>
<dbReference type="Pfam" id="PF02518">
    <property type="entry name" value="HATPase_c"/>
    <property type="match status" value="1"/>
</dbReference>
<evidence type="ECO:0000256" key="11">
    <source>
        <dbReference type="ARBA" id="ARBA00022989"/>
    </source>
</evidence>
<dbReference type="SUPFAM" id="SSF47384">
    <property type="entry name" value="Homodimeric domain of signal transducing histidine kinase"/>
    <property type="match status" value="1"/>
</dbReference>
<dbReference type="SMART" id="SM00388">
    <property type="entry name" value="HisKA"/>
    <property type="match status" value="1"/>
</dbReference>
<keyword evidence="4" id="KW-1003">Cell membrane</keyword>
<dbReference type="SUPFAM" id="SSF55874">
    <property type="entry name" value="ATPase domain of HSP90 chaperone/DNA topoisomerase II/histidine kinase"/>
    <property type="match status" value="1"/>
</dbReference>
<evidence type="ECO:0000256" key="3">
    <source>
        <dbReference type="ARBA" id="ARBA00012438"/>
    </source>
</evidence>
<dbReference type="KEGG" id="bbev:BBEV_1538"/>
<dbReference type="Gene3D" id="1.10.1760.20">
    <property type="match status" value="1"/>
</dbReference>
<evidence type="ECO:0000256" key="10">
    <source>
        <dbReference type="ARBA" id="ARBA00022840"/>
    </source>
</evidence>
<dbReference type="AlphaFoldDB" id="A0A1D7QV60"/>
<evidence type="ECO:0000313" key="16">
    <source>
        <dbReference type="EMBL" id="AOM82900.1"/>
    </source>
</evidence>
<feature type="transmembrane region" description="Helical" evidence="14">
    <location>
        <begin position="136"/>
        <end position="157"/>
    </location>
</feature>
<dbReference type="InterPro" id="IPR005467">
    <property type="entry name" value="His_kinase_dom"/>
</dbReference>
<dbReference type="EMBL" id="CP012502">
    <property type="protein sequence ID" value="AOM82900.1"/>
    <property type="molecule type" value="Genomic_DNA"/>
</dbReference>
<dbReference type="SMART" id="SM00387">
    <property type="entry name" value="HATPase_c"/>
    <property type="match status" value="1"/>
</dbReference>